<dbReference type="InterPro" id="IPR045540">
    <property type="entry name" value="YegS/DAGK_C"/>
</dbReference>
<dbReference type="Gene3D" id="2.60.200.40">
    <property type="match status" value="1"/>
</dbReference>
<reference evidence="2" key="1">
    <citation type="journal article" date="2014" name="Front. Microbiol.">
        <title>High frequency of phylogenetically diverse reductive dehalogenase-homologous genes in deep subseafloor sedimentary metagenomes.</title>
        <authorList>
            <person name="Kawai M."/>
            <person name="Futagami T."/>
            <person name="Toyoda A."/>
            <person name="Takaki Y."/>
            <person name="Nishi S."/>
            <person name="Hori S."/>
            <person name="Arai W."/>
            <person name="Tsubouchi T."/>
            <person name="Morono Y."/>
            <person name="Uchiyama I."/>
            <person name="Ito T."/>
            <person name="Fujiyama A."/>
            <person name="Inagaki F."/>
            <person name="Takami H."/>
        </authorList>
    </citation>
    <scope>NUCLEOTIDE SEQUENCE</scope>
    <source>
        <strain evidence="2">Expedition CK06-06</strain>
    </source>
</reference>
<dbReference type="InterPro" id="IPR016064">
    <property type="entry name" value="NAD/diacylglycerol_kinase_sf"/>
</dbReference>
<protein>
    <recommendedName>
        <fullName evidence="1">YegS/DAGK C-terminal domain-containing protein</fullName>
    </recommendedName>
</protein>
<proteinExistence type="predicted"/>
<gene>
    <name evidence="2" type="ORF">S12H4_26809</name>
</gene>
<dbReference type="PANTHER" id="PTHR12358">
    <property type="entry name" value="SPHINGOSINE KINASE"/>
    <property type="match status" value="1"/>
</dbReference>
<evidence type="ECO:0000259" key="1">
    <source>
        <dbReference type="Pfam" id="PF19279"/>
    </source>
</evidence>
<accession>X1UJM7</accession>
<dbReference type="Pfam" id="PF19279">
    <property type="entry name" value="YegS_C"/>
    <property type="match status" value="1"/>
</dbReference>
<dbReference type="GO" id="GO:0005886">
    <property type="term" value="C:plasma membrane"/>
    <property type="evidence" value="ECO:0007669"/>
    <property type="project" value="TreeGrafter"/>
</dbReference>
<feature type="domain" description="YegS/DAGK C-terminal" evidence="1">
    <location>
        <begin position="3"/>
        <end position="128"/>
    </location>
</feature>
<dbReference type="InterPro" id="IPR050187">
    <property type="entry name" value="Lipid_Phosphate_FormReg"/>
</dbReference>
<organism evidence="2">
    <name type="scientific">marine sediment metagenome</name>
    <dbReference type="NCBI Taxonomy" id="412755"/>
    <lineage>
        <taxon>unclassified sequences</taxon>
        <taxon>metagenomes</taxon>
        <taxon>ecological metagenomes</taxon>
    </lineage>
</organism>
<dbReference type="AlphaFoldDB" id="X1UJM7"/>
<dbReference type="PANTHER" id="PTHR12358:SF106">
    <property type="entry name" value="LIPID KINASE YEGS"/>
    <property type="match status" value="1"/>
</dbReference>
<sequence length="129" mass="14083">GLLTTLVFYQNREITLVIDGVAVEKKVCTVVMNNGKYGGGGMLTAPDADLTDGLLDVLIISNLNKADLLWSLPRIYRGTHLTHPKVELHKAREIEIRTGAPLYLHADGELLGQVPARFRVLPAALNITV</sequence>
<evidence type="ECO:0000313" key="2">
    <source>
        <dbReference type="EMBL" id="GAI92549.1"/>
    </source>
</evidence>
<name>X1UJM7_9ZZZZ</name>
<comment type="caution">
    <text evidence="2">The sequence shown here is derived from an EMBL/GenBank/DDBJ whole genome shotgun (WGS) entry which is preliminary data.</text>
</comment>
<dbReference type="SUPFAM" id="SSF111331">
    <property type="entry name" value="NAD kinase/diacylglycerol kinase-like"/>
    <property type="match status" value="1"/>
</dbReference>
<feature type="non-terminal residue" evidence="2">
    <location>
        <position position="1"/>
    </location>
</feature>
<dbReference type="EMBL" id="BARW01015250">
    <property type="protein sequence ID" value="GAI92549.1"/>
    <property type="molecule type" value="Genomic_DNA"/>
</dbReference>